<dbReference type="Proteomes" id="UP000295188">
    <property type="component" value="Unassembled WGS sequence"/>
</dbReference>
<keyword evidence="3 5" id="KW-0418">Kinase</keyword>
<feature type="domain" description="Phosphagen kinase C-terminal" evidence="7">
    <location>
        <begin position="23"/>
        <end position="252"/>
    </location>
</feature>
<dbReference type="InterPro" id="IPR023660">
    <property type="entry name" value="Arg_Kinase"/>
</dbReference>
<evidence type="ECO:0000256" key="2">
    <source>
        <dbReference type="ARBA" id="ARBA00022741"/>
    </source>
</evidence>
<evidence type="ECO:0000256" key="5">
    <source>
        <dbReference type="PROSITE-ProRule" id="PRU00843"/>
    </source>
</evidence>
<evidence type="ECO:0000256" key="6">
    <source>
        <dbReference type="RuleBase" id="RU000505"/>
    </source>
</evidence>
<protein>
    <submittedName>
        <fullName evidence="8">Protein arginine kinase</fullName>
    </submittedName>
</protein>
<comment type="caution">
    <text evidence="8">The sequence shown here is derived from an EMBL/GenBank/DDBJ whole genome shotgun (WGS) entry which is preliminary data.</text>
</comment>
<keyword evidence="1 5" id="KW-0808">Transferase</keyword>
<organism evidence="8 9">
    <name type="scientific">Pectinatus cerevisiiphilus</name>
    <dbReference type="NCBI Taxonomy" id="86956"/>
    <lineage>
        <taxon>Bacteria</taxon>
        <taxon>Bacillati</taxon>
        <taxon>Bacillota</taxon>
        <taxon>Negativicutes</taxon>
        <taxon>Selenomonadales</taxon>
        <taxon>Selenomonadaceae</taxon>
        <taxon>Pectinatus</taxon>
    </lineage>
</organism>
<dbReference type="InterPro" id="IPR014746">
    <property type="entry name" value="Gln_synth/guanido_kin_cat_dom"/>
</dbReference>
<dbReference type="InterPro" id="IPR000749">
    <property type="entry name" value="ATP-guanido_PTrfase"/>
</dbReference>
<dbReference type="GO" id="GO:0005524">
    <property type="term" value="F:ATP binding"/>
    <property type="evidence" value="ECO:0007669"/>
    <property type="project" value="UniProtKB-UniRule"/>
</dbReference>
<evidence type="ECO:0000256" key="1">
    <source>
        <dbReference type="ARBA" id="ARBA00022679"/>
    </source>
</evidence>
<evidence type="ECO:0000259" key="7">
    <source>
        <dbReference type="PROSITE" id="PS51510"/>
    </source>
</evidence>
<feature type="binding site" evidence="5">
    <location>
        <position position="125"/>
    </location>
    <ligand>
        <name>ATP</name>
        <dbReference type="ChEBI" id="CHEBI:30616"/>
    </ligand>
</feature>
<feature type="binding site" evidence="5">
    <location>
        <begin position="176"/>
        <end position="180"/>
    </location>
    <ligand>
        <name>ATP</name>
        <dbReference type="ChEBI" id="CHEBI:30616"/>
    </ligand>
</feature>
<dbReference type="AlphaFoldDB" id="A0A4R3K4B2"/>
<sequence length="361" mass="40379">MLNNIFTDNNIAWLDGKGTESDIVLSSRIRLARNFKDLPFPNRASSVQLADAKNRLLSVLDDISAFTKNNYMCLDMDKLTDLQKRVLVEKHFISRNFIKHVESRALIISADSNISIMANEDDHLRIQCMKSGLDLSEPLEIAFQADDCIEKTYDIAFDDNMGYLTACPTNLGTGLRASVLLHLPGLAATNQISKIVNISPQLGLAVRGLYGNNALGNLFQISNQLSLGFSEKELIENLSRAVQEIVSHEHEARRALMAYAEDKVCDQAWRALGILKYARSLSDRELLSLASNVRIGIDEKVITGINAEVFNRLIVAGHTNYLTNLQEKENMSQREIDKKRADITREIIADSSSDKEVISHE</sequence>
<dbReference type="GO" id="GO:0005615">
    <property type="term" value="C:extracellular space"/>
    <property type="evidence" value="ECO:0007669"/>
    <property type="project" value="TreeGrafter"/>
</dbReference>
<dbReference type="InterPro" id="IPR022415">
    <property type="entry name" value="ATP-guanido_PTrfase_AS"/>
</dbReference>
<evidence type="ECO:0000313" key="8">
    <source>
        <dbReference type="EMBL" id="TCS77505.1"/>
    </source>
</evidence>
<gene>
    <name evidence="8" type="ORF">EDC37_11549</name>
</gene>
<dbReference type="PANTHER" id="PTHR11547:SF38">
    <property type="entry name" value="ARGININE KINASE 1-RELATED"/>
    <property type="match status" value="1"/>
</dbReference>
<dbReference type="EMBL" id="SMAA01000015">
    <property type="protein sequence ID" value="TCS77505.1"/>
    <property type="molecule type" value="Genomic_DNA"/>
</dbReference>
<accession>A0A4R3K4B2</accession>
<evidence type="ECO:0000256" key="3">
    <source>
        <dbReference type="ARBA" id="ARBA00022777"/>
    </source>
</evidence>
<dbReference type="Pfam" id="PF00217">
    <property type="entry name" value="ATP-gua_Ptrans"/>
    <property type="match status" value="1"/>
</dbReference>
<proteinExistence type="inferred from homology"/>
<keyword evidence="2 5" id="KW-0547">Nucleotide-binding</keyword>
<dbReference type="PROSITE" id="PS00112">
    <property type="entry name" value="PHOSPHAGEN_KINASE"/>
    <property type="match status" value="1"/>
</dbReference>
<feature type="binding site" evidence="5">
    <location>
        <begin position="207"/>
        <end position="212"/>
    </location>
    <ligand>
        <name>ATP</name>
        <dbReference type="ChEBI" id="CHEBI:30616"/>
    </ligand>
</feature>
<comment type="similarity">
    <text evidence="5 6">Belongs to the ATP:guanido phosphotransferase family.</text>
</comment>
<dbReference type="GO" id="GO:0046314">
    <property type="term" value="P:phosphocreatine biosynthetic process"/>
    <property type="evidence" value="ECO:0007669"/>
    <property type="project" value="InterPro"/>
</dbReference>
<dbReference type="GO" id="GO:0004111">
    <property type="term" value="F:creatine kinase activity"/>
    <property type="evidence" value="ECO:0007669"/>
    <property type="project" value="InterPro"/>
</dbReference>
<reference evidence="8 9" key="1">
    <citation type="submission" date="2019-03" db="EMBL/GenBank/DDBJ databases">
        <title>Genomic Encyclopedia of Type Strains, Phase IV (KMG-IV): sequencing the most valuable type-strain genomes for metagenomic binning, comparative biology and taxonomic classification.</title>
        <authorList>
            <person name="Goeker M."/>
        </authorList>
    </citation>
    <scope>NUCLEOTIDE SEQUENCE [LARGE SCALE GENOMIC DNA]</scope>
    <source>
        <strain evidence="8 9">DSM 20467</strain>
    </source>
</reference>
<keyword evidence="9" id="KW-1185">Reference proteome</keyword>
<dbReference type="PANTHER" id="PTHR11547">
    <property type="entry name" value="ARGININE OR CREATINE KINASE"/>
    <property type="match status" value="1"/>
</dbReference>
<evidence type="ECO:0000256" key="4">
    <source>
        <dbReference type="ARBA" id="ARBA00022840"/>
    </source>
</evidence>
<dbReference type="CDD" id="cd07930">
    <property type="entry name" value="bacterial_phosphagen_kinase"/>
    <property type="match status" value="1"/>
</dbReference>
<dbReference type="InterPro" id="IPR022414">
    <property type="entry name" value="ATP-guanido_PTrfase_cat"/>
</dbReference>
<dbReference type="Gene3D" id="3.30.590.10">
    <property type="entry name" value="Glutamine synthetase/guanido kinase, catalytic domain"/>
    <property type="match status" value="1"/>
</dbReference>
<dbReference type="SUPFAM" id="SSF55931">
    <property type="entry name" value="Glutamine synthetase/guanido kinase"/>
    <property type="match status" value="1"/>
</dbReference>
<name>A0A4R3K4B2_9FIRM</name>
<dbReference type="PROSITE" id="PS51510">
    <property type="entry name" value="PHOSPHAGEN_KINASE_C"/>
    <property type="match status" value="1"/>
</dbReference>
<feature type="binding site" evidence="5">
    <location>
        <begin position="26"/>
        <end position="30"/>
    </location>
    <ligand>
        <name>ATP</name>
        <dbReference type="ChEBI" id="CHEBI:30616"/>
    </ligand>
</feature>
<keyword evidence="4 5" id="KW-0067">ATP-binding</keyword>
<evidence type="ECO:0000313" key="9">
    <source>
        <dbReference type="Proteomes" id="UP000295188"/>
    </source>
</evidence>
<feature type="binding site" evidence="5">
    <location>
        <position position="91"/>
    </location>
    <ligand>
        <name>ATP</name>
        <dbReference type="ChEBI" id="CHEBI:30616"/>
    </ligand>
</feature>